<comment type="caution">
    <text evidence="5">The sequence shown here is derived from an EMBL/GenBank/DDBJ whole genome shotgun (WGS) entry which is preliminary data.</text>
</comment>
<feature type="repeat" description="TPR" evidence="3">
    <location>
        <begin position="1325"/>
        <end position="1358"/>
    </location>
</feature>
<dbReference type="Pfam" id="PF18833">
    <property type="entry name" value="TPR_22"/>
    <property type="match status" value="1"/>
</dbReference>
<feature type="region of interest" description="Disordered" evidence="4">
    <location>
        <begin position="656"/>
        <end position="686"/>
    </location>
</feature>
<dbReference type="Gene3D" id="1.25.40.10">
    <property type="entry name" value="Tetratricopeptide repeat domain"/>
    <property type="match status" value="5"/>
</dbReference>
<dbReference type="Proteomes" id="UP000604273">
    <property type="component" value="Unassembled WGS sequence"/>
</dbReference>
<dbReference type="EMBL" id="JABFAI010000252">
    <property type="protein sequence ID" value="KAF4948781.1"/>
    <property type="molecule type" value="Genomic_DNA"/>
</dbReference>
<dbReference type="InterPro" id="IPR039226">
    <property type="entry name" value="Ski3/TTC37"/>
</dbReference>
<reference evidence="5" key="1">
    <citation type="journal article" date="2020" name="BMC Genomics">
        <title>Correction to: Identification and distribution of gene clusters required for synthesis of sphingolipid metabolism inhibitors in diverse species of the filamentous fungus Fusarium.</title>
        <authorList>
            <person name="Kim H.S."/>
            <person name="Lohmar J.M."/>
            <person name="Busman M."/>
            <person name="Brown D.W."/>
            <person name="Naumann T.A."/>
            <person name="Divon H.H."/>
            <person name="Lysoe E."/>
            <person name="Uhlig S."/>
            <person name="Proctor R.H."/>
        </authorList>
    </citation>
    <scope>NUCLEOTIDE SEQUENCE</scope>
    <source>
        <strain evidence="5">NRRL 45417</strain>
    </source>
</reference>
<dbReference type="OrthoDB" id="421075at2759"/>
<organism evidence="5 6">
    <name type="scientific">Fusarium gaditjirri</name>
    <dbReference type="NCBI Taxonomy" id="282569"/>
    <lineage>
        <taxon>Eukaryota</taxon>
        <taxon>Fungi</taxon>
        <taxon>Dikarya</taxon>
        <taxon>Ascomycota</taxon>
        <taxon>Pezizomycotina</taxon>
        <taxon>Sordariomycetes</taxon>
        <taxon>Hypocreomycetidae</taxon>
        <taxon>Hypocreales</taxon>
        <taxon>Nectriaceae</taxon>
        <taxon>Fusarium</taxon>
        <taxon>Fusarium nisikadoi species complex</taxon>
    </lineage>
</organism>
<dbReference type="Pfam" id="PF13181">
    <property type="entry name" value="TPR_8"/>
    <property type="match status" value="1"/>
</dbReference>
<keyword evidence="6" id="KW-1185">Reference proteome</keyword>
<dbReference type="GO" id="GO:0055087">
    <property type="term" value="C:Ski complex"/>
    <property type="evidence" value="ECO:0007669"/>
    <property type="project" value="InterPro"/>
</dbReference>
<feature type="repeat" description="TPR" evidence="3">
    <location>
        <begin position="1534"/>
        <end position="1567"/>
    </location>
</feature>
<keyword evidence="2 3" id="KW-0802">TPR repeat</keyword>
<dbReference type="SMART" id="SM00028">
    <property type="entry name" value="TPR"/>
    <property type="match status" value="12"/>
</dbReference>
<evidence type="ECO:0000256" key="1">
    <source>
        <dbReference type="ARBA" id="ARBA00022737"/>
    </source>
</evidence>
<dbReference type="PANTHER" id="PTHR15704">
    <property type="entry name" value="SUPERKILLER 3 PROTEIN-RELATED"/>
    <property type="match status" value="1"/>
</dbReference>
<dbReference type="PANTHER" id="PTHR15704:SF7">
    <property type="entry name" value="SUPERKILLER COMPLEX PROTEIN 3"/>
    <property type="match status" value="1"/>
</dbReference>
<dbReference type="PROSITE" id="PS50293">
    <property type="entry name" value="TPR_REGION"/>
    <property type="match status" value="1"/>
</dbReference>
<dbReference type="InterPro" id="IPR011990">
    <property type="entry name" value="TPR-like_helical_dom_sf"/>
</dbReference>
<dbReference type="Pfam" id="PF13432">
    <property type="entry name" value="TPR_16"/>
    <property type="match status" value="2"/>
</dbReference>
<dbReference type="InterPro" id="IPR040962">
    <property type="entry name" value="TPR_22"/>
</dbReference>
<dbReference type="Pfam" id="PF14559">
    <property type="entry name" value="TPR_19"/>
    <property type="match status" value="2"/>
</dbReference>
<gene>
    <name evidence="5" type="ORF">FGADI_9436</name>
</gene>
<dbReference type="GO" id="GO:0006401">
    <property type="term" value="P:RNA catabolic process"/>
    <property type="evidence" value="ECO:0007669"/>
    <property type="project" value="InterPro"/>
</dbReference>
<feature type="repeat" description="TPR" evidence="3">
    <location>
        <begin position="991"/>
        <end position="1024"/>
    </location>
</feature>
<evidence type="ECO:0000313" key="5">
    <source>
        <dbReference type="EMBL" id="KAF4948781.1"/>
    </source>
</evidence>
<name>A0A8H4WSX9_9HYPO</name>
<feature type="compositionally biased region" description="Acidic residues" evidence="4">
    <location>
        <begin position="672"/>
        <end position="682"/>
    </location>
</feature>
<protein>
    <recommendedName>
        <fullName evidence="7">Superkiller protein 3</fullName>
    </recommendedName>
</protein>
<evidence type="ECO:0000256" key="3">
    <source>
        <dbReference type="PROSITE-ProRule" id="PRU00339"/>
    </source>
</evidence>
<proteinExistence type="predicted"/>
<reference evidence="5" key="2">
    <citation type="submission" date="2020-05" db="EMBL/GenBank/DDBJ databases">
        <authorList>
            <person name="Kim H.-S."/>
            <person name="Proctor R.H."/>
            <person name="Brown D.W."/>
        </authorList>
    </citation>
    <scope>NUCLEOTIDE SEQUENCE</scope>
    <source>
        <strain evidence="5">NRRL 45417</strain>
    </source>
</reference>
<dbReference type="SUPFAM" id="SSF48452">
    <property type="entry name" value="TPR-like"/>
    <property type="match status" value="4"/>
</dbReference>
<sequence>MDSQESFSILDFPPRDPSLETRPVPHNRSFNIRPFGPGADPAIQKTARYLSDVDLDIRPSDYSDEPEFDSQVFERERPFNRWVRDNEDWLGYKKRSDDVRKLLSAVEAHQNKTRGPLGQAVTDPTWGYFVFITSYSNLACQKLNQALENLVQATLRSLRLMSPSLYSEEATKRFKLDVIEDKEALENASEDRVREEFRAHLRSLGVLEDDLMFRGIGTSRFSACILLDEQTISRLSNLSFCLDIERDELRLANVFVRMVDPKWDYPAEPYPEAVDDDGVPYRGGDDCPVTALAELYRIMDGNLMGEYPFFFKHQESKGSFHELGGGILQHNRNLAIMSGTKAALKAINDAIRQQKFDDAASKAKELLEKDPKNYQAHIFLAFALDKKDRLDLAQETYRSATWLRPQEAQAWQGLIKLFEKQSNKKLADYHQAVVNLAQIYRDADDMYKCQDVVDKFIDFARVQGDETQYAEALSIQLPESPLYPILEGRFPHPARTYETIAHILEKTEKHRINTLIGERRTKLGAKLTEVTLDAKREVYSQSKLEHIYRQLINWTNDDDLRRQYEEKLLQLCYDRLLVAPTGAEKDAERQKVLDLANGMVAINYPYKLAWDISIEWKDKKEIREWDVDVLRAYCSFFPDSDLYKVITSYLTSPISPFPPEKPQEKAKAAPNESDESSDDDDGGVPTLVVPLTEEDRLIMISEGITTADSVLAYRLTGQYLLHLGEYESTVEFMRKGLDLLTQERKKTGLSFVNAEDSYYLSLGTALVYYQSPRHHKEAKELFDKVLERDNTSTSALIGVGLIYEEEEEYDEAIEYLTRALERDKTNIRVKSEAAWVKALKGDWQTAKDELHECLEPLEKQGTASKELLGETQHRLGVCLWNIDTTKAARKQRKGESAYAYWLSALNNNLNYAPTYTYLGTYYADYAKDKGRSRRCFQKALELSHAEVVAAERLARSFADDGDWDRVELVARRVVDSGKVKPPPGSKRKGISWPFAALGVAELNKQDFHKAIVSFQAALRISPEDYHSWVGLGESYHSSGRHIAATKAILNAQRLEEETEADISGDTWFTKYMLANIKRELGEYDESIALYRSVIETHPGEEGVIIALLQTTVDNALSSVEKGLFGKAVQLATETIEYAKTTEGSVLETFNFWKAIADACSVFSSVQSRTHDLPCESISELLKKGSQDAYEIFASVDKVGTDVVFAKGLYADDEQPGLDLTRCIHATILCHKQGVHISSNDRHAQAVAYYNLGWAEHRAHICLPSEIRKKSSSYVKAAVRSFKRAIELEAGNSEFWNALGVVTSEINPTVAQHAFARSLYLNERSPAAWTNLGTLALLSGDVGLANEVFTRAQSTDPDYAHAWLGQGFVALLHGDAKAARGLFTHAMEIADASSVPTRRHYSSSLFDHIISSPANEINVESLIQPLFALNQYQSLKADDLAFGHLTTLFQERTRESGRAVDALEKISSTVEADYESTESPQSLAKFALAKTDLARAYLASGSYEKAVECGELALGLSSEEAENELSSEQRKRARLSAHLTVGLAQYYSNQFDEAIKYFESALEESDGNPDAVCLLAQVLWAQGAESSRERAREALFEVIERHPEHVQSVLLLGVVALLDNDDDSLEAVVEELNGLRTNHKVTASEQSHTGEVLRAIATLGEGRTEEDMRTQVQTDIMLYPDLPHGWYALAQYTGDEYAAQMALKVAARGIPPKGLLEAHDLAKAYAGTSTAGDAQRAAFLAPWEQSGWTSLAAATEGI</sequence>
<feature type="region of interest" description="Disordered" evidence="4">
    <location>
        <begin position="1"/>
        <end position="38"/>
    </location>
</feature>
<keyword evidence="1" id="KW-0677">Repeat</keyword>
<evidence type="ECO:0000313" key="6">
    <source>
        <dbReference type="Proteomes" id="UP000604273"/>
    </source>
</evidence>
<dbReference type="InterPro" id="IPR019734">
    <property type="entry name" value="TPR_rpt"/>
</dbReference>
<accession>A0A8H4WSX9</accession>
<dbReference type="Pfam" id="PF13174">
    <property type="entry name" value="TPR_6"/>
    <property type="match status" value="1"/>
</dbReference>
<feature type="repeat" description="TPR" evidence="3">
    <location>
        <begin position="793"/>
        <end position="826"/>
    </location>
</feature>
<evidence type="ECO:0000256" key="2">
    <source>
        <dbReference type="ARBA" id="ARBA00022803"/>
    </source>
</evidence>
<evidence type="ECO:0000256" key="4">
    <source>
        <dbReference type="SAM" id="MobiDB-lite"/>
    </source>
</evidence>
<evidence type="ECO:0008006" key="7">
    <source>
        <dbReference type="Google" id="ProtNLM"/>
    </source>
</evidence>
<dbReference type="PROSITE" id="PS50005">
    <property type="entry name" value="TPR"/>
    <property type="match status" value="4"/>
</dbReference>